<gene>
    <name evidence="5" type="ORF">CTOB1V02_LOCUS789</name>
</gene>
<dbReference type="AlphaFoldDB" id="A0A7R8W319"/>
<feature type="region of interest" description="Disordered" evidence="3">
    <location>
        <begin position="525"/>
        <end position="574"/>
    </location>
</feature>
<dbReference type="InterPro" id="IPR009091">
    <property type="entry name" value="RCC1/BLIP-II"/>
</dbReference>
<name>A0A7R8W319_9CRUS</name>
<dbReference type="PROSITE" id="PS50012">
    <property type="entry name" value="RCC1_3"/>
    <property type="match status" value="6"/>
</dbReference>
<dbReference type="PANTHER" id="PTHR22872">
    <property type="entry name" value="BTK-BINDING PROTEIN-RELATED"/>
    <property type="match status" value="1"/>
</dbReference>
<accession>A0A7R8W319</accession>
<sequence length="646" mass="68650">MAEPANNSPEIPETGAIFTFGRSRFADNVASKFWIRNDEIVQVACGDEHTAVVASSGRLFIFGSNDRGQLGLGHLTITSKPSCVKTLKQLRARYVALGRSHTLVITETDQVFSFGNNAEGQLGMGPTEKVTHDSPSEVTLPPGEKPRIVCAGADHSLLITASGSAYMWGSNSEGQLGIPKEKKEVNLPEKIASGIAAGSCGYYHTCLLTEKGKLLTFGEADGGRLGRDASEPHSTPSEVSVPKAIKQVSAGGAHTLVLSEDGTVYVFGEGPLGQLGLGHEKGNLVALRPKEVAALAGQKVVAIDAGESHSAAVTETGEMFTWGNGRHGKLCLAEGDVDDRFVPTRVTRFKGFFVEKVACGGCHTMALAKVTPLPPPPKSEEICNCDLETNGQQAPPSSPYVGQNNQHHGPIIQPPLHLPPLSRPGTEMGGLRSASNSAKSKGGADRSAPVPVPFVSTSCSEEREGNCPSPSVPPPLVTGLFQWSRSLSLTQEVAQLEKELKEKLRSQVEEVTSVQSELSELNKTHAIIQDARSPKGRRDNKESSPSMSLLPATSIAERDEKVPDEEEGGKCEDAEEDVVVDAKNKGGIQSRIGRFFRGLSKPRSHHETNGVKENGTFNGFGEHEGNTTEVTSSHGPPAKSKACSII</sequence>
<feature type="coiled-coil region" evidence="2">
    <location>
        <begin position="486"/>
        <end position="524"/>
    </location>
</feature>
<protein>
    <recommendedName>
        <fullName evidence="4">RCC1-like domain-containing protein</fullName>
    </recommendedName>
</protein>
<dbReference type="InterPro" id="IPR000408">
    <property type="entry name" value="Reg_chr_condens"/>
</dbReference>
<dbReference type="PANTHER" id="PTHR22872:SF9">
    <property type="entry name" value="X-LINKED RETINITIS PIGMENTOSA GTPASE REGULATOR"/>
    <property type="match status" value="1"/>
</dbReference>
<feature type="compositionally biased region" description="Polar residues" evidence="3">
    <location>
        <begin position="389"/>
        <end position="405"/>
    </location>
</feature>
<dbReference type="PRINTS" id="PR00633">
    <property type="entry name" value="RCCNDNSATION"/>
</dbReference>
<keyword evidence="1" id="KW-0677">Repeat</keyword>
<evidence type="ECO:0000259" key="4">
    <source>
        <dbReference type="Pfam" id="PF25390"/>
    </source>
</evidence>
<dbReference type="OrthoDB" id="6365872at2759"/>
<dbReference type="Gene3D" id="2.130.10.30">
    <property type="entry name" value="Regulator of chromosome condensation 1/beta-lactamase-inhibitor protein II"/>
    <property type="match status" value="1"/>
</dbReference>
<organism evidence="5">
    <name type="scientific">Cyprideis torosa</name>
    <dbReference type="NCBI Taxonomy" id="163714"/>
    <lineage>
        <taxon>Eukaryota</taxon>
        <taxon>Metazoa</taxon>
        <taxon>Ecdysozoa</taxon>
        <taxon>Arthropoda</taxon>
        <taxon>Crustacea</taxon>
        <taxon>Oligostraca</taxon>
        <taxon>Ostracoda</taxon>
        <taxon>Podocopa</taxon>
        <taxon>Podocopida</taxon>
        <taxon>Cytherocopina</taxon>
        <taxon>Cytheroidea</taxon>
        <taxon>Cytherideidae</taxon>
        <taxon>Cyprideis</taxon>
    </lineage>
</organism>
<dbReference type="Pfam" id="PF25390">
    <property type="entry name" value="WD40_RLD"/>
    <property type="match status" value="1"/>
</dbReference>
<dbReference type="SUPFAM" id="SSF50985">
    <property type="entry name" value="RCC1/BLIP-II"/>
    <property type="match status" value="2"/>
</dbReference>
<reference evidence="5" key="1">
    <citation type="submission" date="2020-11" db="EMBL/GenBank/DDBJ databases">
        <authorList>
            <person name="Tran Van P."/>
        </authorList>
    </citation>
    <scope>NUCLEOTIDE SEQUENCE</scope>
</reference>
<evidence type="ECO:0000313" key="5">
    <source>
        <dbReference type="EMBL" id="CAD7222792.1"/>
    </source>
</evidence>
<dbReference type="InterPro" id="IPR051625">
    <property type="entry name" value="Signaling_Regulatory_Domain"/>
</dbReference>
<feature type="domain" description="RCC1-like" evidence="4">
    <location>
        <begin position="35"/>
        <end position="366"/>
    </location>
</feature>
<proteinExistence type="predicted"/>
<feature type="compositionally biased region" description="Pro residues" evidence="3">
    <location>
        <begin position="412"/>
        <end position="422"/>
    </location>
</feature>
<feature type="region of interest" description="Disordered" evidence="3">
    <location>
        <begin position="389"/>
        <end position="471"/>
    </location>
</feature>
<evidence type="ECO:0000256" key="1">
    <source>
        <dbReference type="ARBA" id="ARBA00022737"/>
    </source>
</evidence>
<feature type="region of interest" description="Disordered" evidence="3">
    <location>
        <begin position="600"/>
        <end position="646"/>
    </location>
</feature>
<evidence type="ECO:0000256" key="2">
    <source>
        <dbReference type="SAM" id="Coils"/>
    </source>
</evidence>
<feature type="compositionally biased region" description="Acidic residues" evidence="3">
    <location>
        <begin position="562"/>
        <end position="574"/>
    </location>
</feature>
<feature type="compositionally biased region" description="Basic and acidic residues" evidence="3">
    <location>
        <begin position="532"/>
        <end position="542"/>
    </location>
</feature>
<evidence type="ECO:0000256" key="3">
    <source>
        <dbReference type="SAM" id="MobiDB-lite"/>
    </source>
</evidence>
<dbReference type="EMBL" id="OB660105">
    <property type="protein sequence ID" value="CAD7222792.1"/>
    <property type="molecule type" value="Genomic_DNA"/>
</dbReference>
<keyword evidence="2" id="KW-0175">Coiled coil</keyword>
<dbReference type="PROSITE" id="PS00626">
    <property type="entry name" value="RCC1_2"/>
    <property type="match status" value="3"/>
</dbReference>
<dbReference type="InterPro" id="IPR058923">
    <property type="entry name" value="RCC1-like_dom"/>
</dbReference>